<evidence type="ECO:0000259" key="9">
    <source>
        <dbReference type="PROSITE" id="PS50893"/>
    </source>
</evidence>
<proteinExistence type="predicted"/>
<accession>A0ABV6BLY9</accession>
<dbReference type="PROSITE" id="PS50990">
    <property type="entry name" value="PEPTIDASE_C39"/>
    <property type="match status" value="1"/>
</dbReference>
<feature type="transmembrane region" description="Helical" evidence="8">
    <location>
        <begin position="400"/>
        <end position="419"/>
    </location>
</feature>
<feature type="transmembrane region" description="Helical" evidence="8">
    <location>
        <begin position="431"/>
        <end position="452"/>
    </location>
</feature>
<evidence type="ECO:0000256" key="7">
    <source>
        <dbReference type="ARBA" id="ARBA00023136"/>
    </source>
</evidence>
<dbReference type="PROSITE" id="PS50929">
    <property type="entry name" value="ABC_TM1F"/>
    <property type="match status" value="1"/>
</dbReference>
<evidence type="ECO:0000256" key="8">
    <source>
        <dbReference type="SAM" id="Phobius"/>
    </source>
</evidence>
<feature type="transmembrane region" description="Helical" evidence="8">
    <location>
        <begin position="213"/>
        <end position="233"/>
    </location>
</feature>
<keyword evidence="4" id="KW-0378">Hydrolase</keyword>
<dbReference type="Pfam" id="PF03412">
    <property type="entry name" value="Peptidase_C39"/>
    <property type="match status" value="1"/>
</dbReference>
<evidence type="ECO:0000256" key="1">
    <source>
        <dbReference type="ARBA" id="ARBA00004651"/>
    </source>
</evidence>
<dbReference type="SMART" id="SM00382">
    <property type="entry name" value="AAA"/>
    <property type="match status" value="1"/>
</dbReference>
<evidence type="ECO:0000256" key="2">
    <source>
        <dbReference type="ARBA" id="ARBA00022692"/>
    </source>
</evidence>
<keyword evidence="2 8" id="KW-0812">Transmembrane</keyword>
<dbReference type="EMBL" id="JBHLYW010000001">
    <property type="protein sequence ID" value="MFC0075656.1"/>
    <property type="molecule type" value="Genomic_DNA"/>
</dbReference>
<comment type="subcellular location">
    <subcellularLocation>
        <location evidence="1">Cell membrane</location>
        <topology evidence="1">Multi-pass membrane protein</topology>
    </subcellularLocation>
</comment>
<evidence type="ECO:0000313" key="13">
    <source>
        <dbReference type="Proteomes" id="UP001589734"/>
    </source>
</evidence>
<keyword evidence="13" id="KW-1185">Reference proteome</keyword>
<evidence type="ECO:0000256" key="5">
    <source>
        <dbReference type="ARBA" id="ARBA00022840"/>
    </source>
</evidence>
<dbReference type="PANTHER" id="PTHR43394:SF1">
    <property type="entry name" value="ATP-BINDING CASSETTE SUB-FAMILY B MEMBER 10, MITOCHONDRIAL"/>
    <property type="match status" value="1"/>
</dbReference>
<keyword evidence="7 8" id="KW-0472">Membrane</keyword>
<dbReference type="Pfam" id="PF00005">
    <property type="entry name" value="ABC_tran"/>
    <property type="match status" value="1"/>
</dbReference>
<dbReference type="InterPro" id="IPR027417">
    <property type="entry name" value="P-loop_NTPase"/>
</dbReference>
<dbReference type="Proteomes" id="UP001589734">
    <property type="component" value="Unassembled WGS sequence"/>
</dbReference>
<keyword evidence="6 8" id="KW-1133">Transmembrane helix</keyword>
<dbReference type="SUPFAM" id="SSF52540">
    <property type="entry name" value="P-loop containing nucleoside triphosphate hydrolases"/>
    <property type="match status" value="1"/>
</dbReference>
<keyword evidence="5" id="KW-0067">ATP-binding</keyword>
<gene>
    <name evidence="12" type="ORF">ACFFLS_01275</name>
</gene>
<dbReference type="InterPro" id="IPR011527">
    <property type="entry name" value="ABC1_TM_dom"/>
</dbReference>
<feature type="transmembrane region" description="Helical" evidence="8">
    <location>
        <begin position="171"/>
        <end position="192"/>
    </location>
</feature>
<evidence type="ECO:0000259" key="11">
    <source>
        <dbReference type="PROSITE" id="PS50990"/>
    </source>
</evidence>
<feature type="transmembrane region" description="Helical" evidence="8">
    <location>
        <begin position="282"/>
        <end position="305"/>
    </location>
</feature>
<feature type="domain" description="Peptidase C39" evidence="11">
    <location>
        <begin position="16"/>
        <end position="140"/>
    </location>
</feature>
<evidence type="ECO:0000313" key="12">
    <source>
        <dbReference type="EMBL" id="MFC0075656.1"/>
    </source>
</evidence>
<dbReference type="InterPro" id="IPR003593">
    <property type="entry name" value="AAA+_ATPase"/>
</dbReference>
<sequence>MSILDLKHISKSHTLQLDQSDCGPSCLLSIIKLYKGNSSLEKIRELSGTTKQGTTMLGLYQAANQLGFNTDGCEADIQSLIDHKEPVILHTLNENKLEHYIVCYRYDEKEGFLIGDPAKGIYSLSKNNLEKLWISKTCLTLKPNENFITKKKEQNKQRKWFINLLKDDYKLIWISILLGIFVAGLGLAMALFSQKLIDNILPSNNINKLISGIILLTILLFARVGISVLRQYFLLRQSKDFNNRINLFFFSSLLHLPKSFFDNRKTGELVSRLNDTQRIQNVIKLLTSSLIIDVLTSIISTIFLFTYSWKLGLICLISIPFYFFLIYRNNKKILCSQKEIMQSSALNESNFINTIQGISTIKIDNKQPLFSKLNQHTFANYQEKIFNLGKINISLSWQSGLANVVFVIGILIYTSILVFEKEIKIGELMAILAVVGSLLPSIANLALITIPINEAKIAFNRMYEFASIEKENEQGVEIFEINSISIQNLSFRFAGKSELFHNVNVKIKKEKLTAIVGESGNGKSTLGQILQRFYDYENGNIIINNQYDLREIQLESYRNILAVIPQEITIFNGTVIDNILVGTESKPEEILNFVREYGFEFYFNQLPQGLTTIVGEEGINLSGGQKQIIALARALYKKPQFLILDEATSAMDRNTENFTIHLLQKVKSECAVLFISHRLNKLKNIADIIYILENKTIAKSGNHEELMLTNNFYSNYWEETIRGK</sequence>
<dbReference type="InterPro" id="IPR036640">
    <property type="entry name" value="ABC1_TM_sf"/>
</dbReference>
<evidence type="ECO:0000259" key="10">
    <source>
        <dbReference type="PROSITE" id="PS50929"/>
    </source>
</evidence>
<feature type="domain" description="ABC transmembrane type-1" evidence="10">
    <location>
        <begin position="173"/>
        <end position="446"/>
    </location>
</feature>
<organism evidence="12 13">
    <name type="scientific">Flavobacterium procerum</name>
    <dbReference type="NCBI Taxonomy" id="1455569"/>
    <lineage>
        <taxon>Bacteria</taxon>
        <taxon>Pseudomonadati</taxon>
        <taxon>Bacteroidota</taxon>
        <taxon>Flavobacteriia</taxon>
        <taxon>Flavobacteriales</taxon>
        <taxon>Flavobacteriaceae</taxon>
        <taxon>Flavobacterium</taxon>
    </lineage>
</organism>
<dbReference type="PROSITE" id="PS50893">
    <property type="entry name" value="ABC_TRANSPORTER_2"/>
    <property type="match status" value="1"/>
</dbReference>
<evidence type="ECO:0000256" key="4">
    <source>
        <dbReference type="ARBA" id="ARBA00022801"/>
    </source>
</evidence>
<dbReference type="CDD" id="cd18570">
    <property type="entry name" value="ABC_6TM_PCAT1_LagD_like"/>
    <property type="match status" value="1"/>
</dbReference>
<dbReference type="Gene3D" id="3.90.70.10">
    <property type="entry name" value="Cysteine proteinases"/>
    <property type="match status" value="1"/>
</dbReference>
<feature type="domain" description="ABC transporter" evidence="9">
    <location>
        <begin position="484"/>
        <end position="719"/>
    </location>
</feature>
<dbReference type="InterPro" id="IPR003439">
    <property type="entry name" value="ABC_transporter-like_ATP-bd"/>
</dbReference>
<protein>
    <submittedName>
        <fullName evidence="12">Peptidase domain-containing ABC transporter</fullName>
    </submittedName>
</protein>
<dbReference type="Gene3D" id="1.20.1560.10">
    <property type="entry name" value="ABC transporter type 1, transmembrane domain"/>
    <property type="match status" value="1"/>
</dbReference>
<comment type="caution">
    <text evidence="12">The sequence shown here is derived from an EMBL/GenBank/DDBJ whole genome shotgun (WGS) entry which is preliminary data.</text>
</comment>
<keyword evidence="3" id="KW-0547">Nucleotide-binding</keyword>
<reference evidence="12 13" key="1">
    <citation type="submission" date="2024-09" db="EMBL/GenBank/DDBJ databases">
        <authorList>
            <person name="Sun Q."/>
            <person name="Mori K."/>
        </authorList>
    </citation>
    <scope>NUCLEOTIDE SEQUENCE [LARGE SCALE GENOMIC DNA]</scope>
    <source>
        <strain evidence="12 13">CGMCC 1.12926</strain>
    </source>
</reference>
<dbReference type="Gene3D" id="3.40.50.300">
    <property type="entry name" value="P-loop containing nucleotide triphosphate hydrolases"/>
    <property type="match status" value="1"/>
</dbReference>
<feature type="transmembrane region" description="Helical" evidence="8">
    <location>
        <begin position="311"/>
        <end position="327"/>
    </location>
</feature>
<name>A0ABV6BLY9_9FLAO</name>
<evidence type="ECO:0000256" key="6">
    <source>
        <dbReference type="ARBA" id="ARBA00022989"/>
    </source>
</evidence>
<dbReference type="InterPro" id="IPR005074">
    <property type="entry name" value="Peptidase_C39"/>
</dbReference>
<dbReference type="InterPro" id="IPR039421">
    <property type="entry name" value="Type_1_exporter"/>
</dbReference>
<dbReference type="Pfam" id="PF00664">
    <property type="entry name" value="ABC_membrane"/>
    <property type="match status" value="1"/>
</dbReference>
<evidence type="ECO:0000256" key="3">
    <source>
        <dbReference type="ARBA" id="ARBA00022741"/>
    </source>
</evidence>
<dbReference type="SUPFAM" id="SSF90123">
    <property type="entry name" value="ABC transporter transmembrane region"/>
    <property type="match status" value="1"/>
</dbReference>
<dbReference type="PANTHER" id="PTHR43394">
    <property type="entry name" value="ATP-DEPENDENT PERMEASE MDL1, MITOCHONDRIAL"/>
    <property type="match status" value="1"/>
</dbReference>
<dbReference type="RefSeq" id="WP_379683679.1">
    <property type="nucleotide sequence ID" value="NZ_JBHLYW010000001.1"/>
</dbReference>